<accession>A0A0L7L229</accession>
<keyword evidence="1" id="KW-0808">Transferase</keyword>
<dbReference type="AlphaFoldDB" id="A0A0L7L229"/>
<dbReference type="InterPro" id="IPR029063">
    <property type="entry name" value="SAM-dependent_MTases_sf"/>
</dbReference>
<dbReference type="STRING" id="104452.A0A0L7L229"/>
<comment type="caution">
    <text evidence="1">The sequence shown here is derived from an EMBL/GenBank/DDBJ whole genome shotgun (WGS) entry which is preliminary data.</text>
</comment>
<dbReference type="SUPFAM" id="SSF53335">
    <property type="entry name" value="S-adenosyl-L-methionine-dependent methyltransferases"/>
    <property type="match status" value="1"/>
</dbReference>
<protein>
    <submittedName>
        <fullName evidence="1">Methyltransferase-like protein 10</fullName>
    </submittedName>
</protein>
<dbReference type="Proteomes" id="UP000037510">
    <property type="component" value="Unassembled WGS sequence"/>
</dbReference>
<dbReference type="GO" id="GO:0032259">
    <property type="term" value="P:methylation"/>
    <property type="evidence" value="ECO:0007669"/>
    <property type="project" value="UniProtKB-KW"/>
</dbReference>
<proteinExistence type="predicted"/>
<evidence type="ECO:0000313" key="1">
    <source>
        <dbReference type="EMBL" id="KOB69485.1"/>
    </source>
</evidence>
<reference evidence="1 2" key="1">
    <citation type="journal article" date="2015" name="Genome Biol. Evol.">
        <title>The genome of winter moth (Operophtera brumata) provides a genomic perspective on sexual dimorphism and phenology.</title>
        <authorList>
            <person name="Derks M.F."/>
            <person name="Smit S."/>
            <person name="Salis L."/>
            <person name="Schijlen E."/>
            <person name="Bossers A."/>
            <person name="Mateman C."/>
            <person name="Pijl A.S."/>
            <person name="de Ridder D."/>
            <person name="Groenen M.A."/>
            <person name="Visser M.E."/>
            <person name="Megens H.J."/>
        </authorList>
    </citation>
    <scope>NUCLEOTIDE SEQUENCE [LARGE SCALE GENOMIC DNA]</scope>
    <source>
        <strain evidence="1">WM2013NL</strain>
        <tissue evidence="1">Head and thorax</tissue>
    </source>
</reference>
<dbReference type="PANTHER" id="PTHR12843">
    <property type="entry name" value="PROTEIN-LYSINE N-METHYLTRANSFERASE METTL10"/>
    <property type="match status" value="1"/>
</dbReference>
<gene>
    <name evidence="1" type="ORF">OBRU01_16738</name>
</gene>
<dbReference type="GO" id="GO:0016279">
    <property type="term" value="F:protein-lysine N-methyltransferase activity"/>
    <property type="evidence" value="ECO:0007669"/>
    <property type="project" value="TreeGrafter"/>
</dbReference>
<organism evidence="1 2">
    <name type="scientific">Operophtera brumata</name>
    <name type="common">Winter moth</name>
    <name type="synonym">Phalaena brumata</name>
    <dbReference type="NCBI Taxonomy" id="104452"/>
    <lineage>
        <taxon>Eukaryota</taxon>
        <taxon>Metazoa</taxon>
        <taxon>Ecdysozoa</taxon>
        <taxon>Arthropoda</taxon>
        <taxon>Hexapoda</taxon>
        <taxon>Insecta</taxon>
        <taxon>Pterygota</taxon>
        <taxon>Neoptera</taxon>
        <taxon>Endopterygota</taxon>
        <taxon>Lepidoptera</taxon>
        <taxon>Glossata</taxon>
        <taxon>Ditrysia</taxon>
        <taxon>Geometroidea</taxon>
        <taxon>Geometridae</taxon>
        <taxon>Larentiinae</taxon>
        <taxon>Operophtera</taxon>
    </lineage>
</organism>
<name>A0A0L7L229_OPEBR</name>
<dbReference type="GO" id="GO:0005737">
    <property type="term" value="C:cytoplasm"/>
    <property type="evidence" value="ECO:0007669"/>
    <property type="project" value="TreeGrafter"/>
</dbReference>
<dbReference type="PANTHER" id="PTHR12843:SF5">
    <property type="entry name" value="EEF1A LYSINE METHYLTRANSFERASE 2"/>
    <property type="match status" value="1"/>
</dbReference>
<dbReference type="EMBL" id="JTDY01003483">
    <property type="protein sequence ID" value="KOB69485.1"/>
    <property type="molecule type" value="Genomic_DNA"/>
</dbReference>
<keyword evidence="1" id="KW-0489">Methyltransferase</keyword>
<dbReference type="Gene3D" id="3.40.50.150">
    <property type="entry name" value="Vaccinia Virus protein VP39"/>
    <property type="match status" value="1"/>
</dbReference>
<evidence type="ECO:0000313" key="2">
    <source>
        <dbReference type="Proteomes" id="UP000037510"/>
    </source>
</evidence>
<keyword evidence="2" id="KW-1185">Reference proteome</keyword>
<sequence>MERTHETSAFGVVANGANPRDQCVWSGREWSEPTRPVRLEWSQMERTHETGVCGVVANGANTRDRCVWSGRECSEHTRPVCVEWSRMERTHETGAFEVVANGANTRDRCVWSGREWSEHTRPVCVEWSRMERTHKTGVCGVVPNVANTRDRCVWSGREWSEHTRPVCVEWSRMERTHETGVCGVVANGANTRDRCVWSGREWSEHTRPNHRMSDTELDSSELGTQSYWKAAYVKEIANFEEHGDTGDVWFGEDSAERVISWICEFGVDKNTPVVDLGFTNLLGIDYCPEAITLAERVSKADFPAIKYQDDTEQLGKFGIIHDKGTYDAISLNPQDARHHRERYIERAAAMLDISEDELVKQFAEQMKLKCVIPTPQFKFGGKVGSVVSSVVFEKK</sequence>